<keyword evidence="3" id="KW-1185">Reference proteome</keyword>
<comment type="caution">
    <text evidence="2">The sequence shown here is derived from an EMBL/GenBank/DDBJ whole genome shotgun (WGS) entry which is preliminary data.</text>
</comment>
<dbReference type="AlphaFoldDB" id="A0AAV8R3L5"/>
<dbReference type="Proteomes" id="UP001222027">
    <property type="component" value="Unassembled WGS sequence"/>
</dbReference>
<sequence length="274" mass="30401">MPPLPAQRPNPPSLSLRPLPPSYPRFRSPSPEILRLLPASIASCTISILGAPGVSLGAISTTTSGRSRRSSSTASRLPSISTMDSFPSSQLFKKVDITEERKSDRIDKEPLSLVEVILQYVADWKKVAAYVSTMSEIDYVARFIKLAFAEQFLGPEEAGENGKLHMKEDKVITMPGGENVKEQDFPNGHSWWHNISDATSRSAVVGAKEEDERNPGKDDFPVFFFDLPFLLLPRLRRKQGFHPSPSLSRPLDIYLLRRSVFSAGKGSTLLDETM</sequence>
<feature type="region of interest" description="Disordered" evidence="1">
    <location>
        <begin position="1"/>
        <end position="22"/>
    </location>
</feature>
<proteinExistence type="predicted"/>
<protein>
    <submittedName>
        <fullName evidence="2">Uncharacterized protein</fullName>
    </submittedName>
</protein>
<gene>
    <name evidence="2" type="ORF">OPV22_008725</name>
</gene>
<name>A0AAV8R3L5_ENSVE</name>
<accession>A0AAV8R3L5</accession>
<evidence type="ECO:0000313" key="3">
    <source>
        <dbReference type="Proteomes" id="UP001222027"/>
    </source>
</evidence>
<reference evidence="2 3" key="1">
    <citation type="submission" date="2022-12" db="EMBL/GenBank/DDBJ databases">
        <title>Chromosome-scale assembly of the Ensete ventricosum genome.</title>
        <authorList>
            <person name="Dussert Y."/>
            <person name="Stocks J."/>
            <person name="Wendawek A."/>
            <person name="Woldeyes F."/>
            <person name="Nichols R.A."/>
            <person name="Borrell J.S."/>
        </authorList>
    </citation>
    <scope>NUCLEOTIDE SEQUENCE [LARGE SCALE GENOMIC DNA]</scope>
    <source>
        <strain evidence="3">cv. Maze</strain>
        <tissue evidence="2">Seeds</tissue>
    </source>
</reference>
<evidence type="ECO:0000313" key="2">
    <source>
        <dbReference type="EMBL" id="KAJ8498173.1"/>
    </source>
</evidence>
<feature type="region of interest" description="Disordered" evidence="1">
    <location>
        <begin position="60"/>
        <end position="82"/>
    </location>
</feature>
<organism evidence="2 3">
    <name type="scientific">Ensete ventricosum</name>
    <name type="common">Abyssinian banana</name>
    <name type="synonym">Musa ensete</name>
    <dbReference type="NCBI Taxonomy" id="4639"/>
    <lineage>
        <taxon>Eukaryota</taxon>
        <taxon>Viridiplantae</taxon>
        <taxon>Streptophyta</taxon>
        <taxon>Embryophyta</taxon>
        <taxon>Tracheophyta</taxon>
        <taxon>Spermatophyta</taxon>
        <taxon>Magnoliopsida</taxon>
        <taxon>Liliopsida</taxon>
        <taxon>Zingiberales</taxon>
        <taxon>Musaceae</taxon>
        <taxon>Ensete</taxon>
    </lineage>
</organism>
<evidence type="ECO:0000256" key="1">
    <source>
        <dbReference type="SAM" id="MobiDB-lite"/>
    </source>
</evidence>
<dbReference type="EMBL" id="JAQQAF010000003">
    <property type="protein sequence ID" value="KAJ8498173.1"/>
    <property type="molecule type" value="Genomic_DNA"/>
</dbReference>